<evidence type="ECO:0000313" key="1">
    <source>
        <dbReference type="EMBL" id="RAH47128.1"/>
    </source>
</evidence>
<gene>
    <name evidence="1" type="ORF">BO95DRAFT_91208</name>
</gene>
<keyword evidence="2" id="KW-1185">Reference proteome</keyword>
<proteinExistence type="predicted"/>
<name>A0ACD1GD11_9EURO</name>
<protein>
    <submittedName>
        <fullName evidence="1">Uncharacterized protein</fullName>
    </submittedName>
</protein>
<organism evidence="1 2">
    <name type="scientific">Aspergillus brunneoviolaceus CBS 621.78</name>
    <dbReference type="NCBI Taxonomy" id="1450534"/>
    <lineage>
        <taxon>Eukaryota</taxon>
        <taxon>Fungi</taxon>
        <taxon>Dikarya</taxon>
        <taxon>Ascomycota</taxon>
        <taxon>Pezizomycotina</taxon>
        <taxon>Eurotiomycetes</taxon>
        <taxon>Eurotiomycetidae</taxon>
        <taxon>Eurotiales</taxon>
        <taxon>Aspergillaceae</taxon>
        <taxon>Aspergillus</taxon>
        <taxon>Aspergillus subgen. Circumdati</taxon>
    </lineage>
</organism>
<sequence>MPTVFLRVGTSLILTFNLTPLHSTTNSTQPFFERSPLFLSCVSLAFLFFSFPSFPLIHICFSRLLLRFCYSLIVSPSLCHRQDLKCPKSLCRVSIALLLTWLEILSQML</sequence>
<reference evidence="1" key="1">
    <citation type="submission" date="2018-02" db="EMBL/GenBank/DDBJ databases">
        <title>The genomes of Aspergillus section Nigri reveals drivers in fungal speciation.</title>
        <authorList>
            <consortium name="DOE Joint Genome Institute"/>
            <person name="Vesth T.C."/>
            <person name="Nybo J."/>
            <person name="Theobald S."/>
            <person name="Brandl J."/>
            <person name="Frisvad J.C."/>
            <person name="Nielsen K.F."/>
            <person name="Lyhne E.K."/>
            <person name="Kogle M.E."/>
            <person name="Kuo A."/>
            <person name="Riley R."/>
            <person name="Clum A."/>
            <person name="Nolan M."/>
            <person name="Lipzen A."/>
            <person name="Salamov A."/>
            <person name="Henrissat B."/>
            <person name="Wiebenga A."/>
            <person name="De vries R.P."/>
            <person name="Grigoriev I.V."/>
            <person name="Mortensen U.H."/>
            <person name="Andersen M.R."/>
            <person name="Baker S.E."/>
        </authorList>
    </citation>
    <scope>NUCLEOTIDE SEQUENCE</scope>
    <source>
        <strain evidence="1">CBS 621.78</strain>
    </source>
</reference>
<evidence type="ECO:0000313" key="2">
    <source>
        <dbReference type="Proteomes" id="UP000249057"/>
    </source>
</evidence>
<accession>A0ACD1GD11</accession>
<dbReference type="Proteomes" id="UP000249057">
    <property type="component" value="Unassembled WGS sequence"/>
</dbReference>
<dbReference type="EMBL" id="KZ825332">
    <property type="protein sequence ID" value="RAH47128.1"/>
    <property type="molecule type" value="Genomic_DNA"/>
</dbReference>